<dbReference type="RefSeq" id="WP_397093298.1">
    <property type="nucleotide sequence ID" value="NZ_JBIRYO010000014.1"/>
</dbReference>
<accession>A0ABW7X4L3</accession>
<dbReference type="Proteomes" id="UP001611415">
    <property type="component" value="Unassembled WGS sequence"/>
</dbReference>
<evidence type="ECO:0000313" key="2">
    <source>
        <dbReference type="Proteomes" id="UP001611415"/>
    </source>
</evidence>
<comment type="caution">
    <text evidence="1">The sequence shown here is derived from an EMBL/GenBank/DDBJ whole genome shotgun (WGS) entry which is preliminary data.</text>
</comment>
<dbReference type="EMBL" id="JBIRYO010000014">
    <property type="protein sequence ID" value="MFI2475974.1"/>
    <property type="molecule type" value="Genomic_DNA"/>
</dbReference>
<proteinExistence type="predicted"/>
<name>A0ABW7X4L3_9NOCA</name>
<sequence>MDDALRELLELNVHTVLPTPPTADLAHQIMRVHRECATDCCRRKDQARRTLIAEGRIVPDSSRTP</sequence>
<keyword evidence="2" id="KW-1185">Reference proteome</keyword>
<gene>
    <name evidence="1" type="ORF">ACH49W_21580</name>
</gene>
<evidence type="ECO:0000313" key="1">
    <source>
        <dbReference type="EMBL" id="MFI2475974.1"/>
    </source>
</evidence>
<protein>
    <submittedName>
        <fullName evidence="1">Uncharacterized protein</fullName>
    </submittedName>
</protein>
<reference evidence="1 2" key="1">
    <citation type="submission" date="2024-10" db="EMBL/GenBank/DDBJ databases">
        <title>The Natural Products Discovery Center: Release of the First 8490 Sequenced Strains for Exploring Actinobacteria Biosynthetic Diversity.</title>
        <authorList>
            <person name="Kalkreuter E."/>
            <person name="Kautsar S.A."/>
            <person name="Yang D."/>
            <person name="Bader C.D."/>
            <person name="Teijaro C.N."/>
            <person name="Fluegel L."/>
            <person name="Davis C.M."/>
            <person name="Simpson J.R."/>
            <person name="Lauterbach L."/>
            <person name="Steele A.D."/>
            <person name="Gui C."/>
            <person name="Meng S."/>
            <person name="Li G."/>
            <person name="Viehrig K."/>
            <person name="Ye F."/>
            <person name="Su P."/>
            <person name="Kiefer A.F."/>
            <person name="Nichols A."/>
            <person name="Cepeda A.J."/>
            <person name="Yan W."/>
            <person name="Fan B."/>
            <person name="Jiang Y."/>
            <person name="Adhikari A."/>
            <person name="Zheng C.-J."/>
            <person name="Schuster L."/>
            <person name="Cowan T.M."/>
            <person name="Smanski M.J."/>
            <person name="Chevrette M.G."/>
            <person name="De Carvalho L.P.S."/>
            <person name="Shen B."/>
        </authorList>
    </citation>
    <scope>NUCLEOTIDE SEQUENCE [LARGE SCALE GENOMIC DNA]</scope>
    <source>
        <strain evidence="1 2">NPDC019275</strain>
    </source>
</reference>
<organism evidence="1 2">
    <name type="scientific">Nocardia xishanensis</name>
    <dbReference type="NCBI Taxonomy" id="238964"/>
    <lineage>
        <taxon>Bacteria</taxon>
        <taxon>Bacillati</taxon>
        <taxon>Actinomycetota</taxon>
        <taxon>Actinomycetes</taxon>
        <taxon>Mycobacteriales</taxon>
        <taxon>Nocardiaceae</taxon>
        <taxon>Nocardia</taxon>
    </lineage>
</organism>